<dbReference type="EMBL" id="AMGV01000002">
    <property type="protein sequence ID" value="KEF61498.1"/>
    <property type="molecule type" value="Genomic_DNA"/>
</dbReference>
<dbReference type="GO" id="GO:0005634">
    <property type="term" value="C:nucleus"/>
    <property type="evidence" value="ECO:0007669"/>
    <property type="project" value="TreeGrafter"/>
</dbReference>
<dbReference type="Proteomes" id="UP000027920">
    <property type="component" value="Unassembled WGS sequence"/>
</dbReference>
<dbReference type="PANTHER" id="PTHR39597">
    <property type="entry name" value="UBA DOMAIN-CONTAINING PROTEIN RUP1"/>
    <property type="match status" value="1"/>
</dbReference>
<comment type="caution">
    <text evidence="3">The sequence shown here is derived from an EMBL/GenBank/DDBJ whole genome shotgun (WGS) entry which is preliminary data.</text>
</comment>
<feature type="compositionally biased region" description="Basic and acidic residues" evidence="2">
    <location>
        <begin position="685"/>
        <end position="696"/>
    </location>
</feature>
<feature type="region of interest" description="Disordered" evidence="2">
    <location>
        <begin position="27"/>
        <end position="47"/>
    </location>
</feature>
<dbReference type="AlphaFoldDB" id="A0A072PQ77"/>
<evidence type="ECO:0000256" key="1">
    <source>
        <dbReference type="SAM" id="Coils"/>
    </source>
</evidence>
<name>A0A072PQ77_9EURO</name>
<feature type="region of interest" description="Disordered" evidence="2">
    <location>
        <begin position="630"/>
        <end position="737"/>
    </location>
</feature>
<feature type="coiled-coil region" evidence="1">
    <location>
        <begin position="408"/>
        <end position="435"/>
    </location>
</feature>
<dbReference type="GeneID" id="25278004"/>
<feature type="region of interest" description="Disordered" evidence="2">
    <location>
        <begin position="1"/>
        <end position="20"/>
    </location>
</feature>
<dbReference type="GO" id="GO:0016579">
    <property type="term" value="P:protein deubiquitination"/>
    <property type="evidence" value="ECO:0007669"/>
    <property type="project" value="TreeGrafter"/>
</dbReference>
<dbReference type="RefSeq" id="XP_013264088.1">
    <property type="nucleotide sequence ID" value="XM_013408634.1"/>
</dbReference>
<evidence type="ECO:0000256" key="2">
    <source>
        <dbReference type="SAM" id="MobiDB-lite"/>
    </source>
</evidence>
<keyword evidence="4" id="KW-1185">Reference proteome</keyword>
<reference evidence="3 4" key="1">
    <citation type="submission" date="2013-03" db="EMBL/GenBank/DDBJ databases">
        <title>The Genome Sequence of Exophiala aquamarina CBS 119918.</title>
        <authorList>
            <consortium name="The Broad Institute Genomics Platform"/>
            <person name="Cuomo C."/>
            <person name="de Hoog S."/>
            <person name="Gorbushina A."/>
            <person name="Walker B."/>
            <person name="Young S.K."/>
            <person name="Zeng Q."/>
            <person name="Gargeya S."/>
            <person name="Fitzgerald M."/>
            <person name="Haas B."/>
            <person name="Abouelleil A."/>
            <person name="Allen A.W."/>
            <person name="Alvarado L."/>
            <person name="Arachchi H.M."/>
            <person name="Berlin A.M."/>
            <person name="Chapman S.B."/>
            <person name="Gainer-Dewar J."/>
            <person name="Goldberg J."/>
            <person name="Griggs A."/>
            <person name="Gujja S."/>
            <person name="Hansen M."/>
            <person name="Howarth C."/>
            <person name="Imamovic A."/>
            <person name="Ireland A."/>
            <person name="Larimer J."/>
            <person name="McCowan C."/>
            <person name="Murphy C."/>
            <person name="Pearson M."/>
            <person name="Poon T.W."/>
            <person name="Priest M."/>
            <person name="Roberts A."/>
            <person name="Saif S."/>
            <person name="Shea T."/>
            <person name="Sisk P."/>
            <person name="Sykes S."/>
            <person name="Wortman J."/>
            <person name="Nusbaum C."/>
            <person name="Birren B."/>
        </authorList>
    </citation>
    <scope>NUCLEOTIDE SEQUENCE [LARGE SCALE GENOMIC DNA]</scope>
    <source>
        <strain evidence="3 4">CBS 119918</strain>
    </source>
</reference>
<dbReference type="PANTHER" id="PTHR39597:SF1">
    <property type="entry name" value="UBA DOMAIN-CONTAINING PROTEIN RUP1"/>
    <property type="match status" value="1"/>
</dbReference>
<feature type="compositionally biased region" description="Polar residues" evidence="2">
    <location>
        <begin position="637"/>
        <end position="654"/>
    </location>
</feature>
<protein>
    <submittedName>
        <fullName evidence="3">Uncharacterized protein</fullName>
    </submittedName>
</protein>
<evidence type="ECO:0000313" key="4">
    <source>
        <dbReference type="Proteomes" id="UP000027920"/>
    </source>
</evidence>
<dbReference type="HOGENOM" id="CLU_005620_0_0_1"/>
<evidence type="ECO:0000313" key="3">
    <source>
        <dbReference type="EMBL" id="KEF61498.1"/>
    </source>
</evidence>
<keyword evidence="1" id="KW-0175">Coiled coil</keyword>
<organism evidence="3 4">
    <name type="scientific">Exophiala aquamarina CBS 119918</name>
    <dbReference type="NCBI Taxonomy" id="1182545"/>
    <lineage>
        <taxon>Eukaryota</taxon>
        <taxon>Fungi</taxon>
        <taxon>Dikarya</taxon>
        <taxon>Ascomycota</taxon>
        <taxon>Pezizomycotina</taxon>
        <taxon>Eurotiomycetes</taxon>
        <taxon>Chaetothyriomycetidae</taxon>
        <taxon>Chaetothyriales</taxon>
        <taxon>Herpotrichiellaceae</taxon>
        <taxon>Exophiala</taxon>
    </lineage>
</organism>
<accession>A0A072PQ77</accession>
<dbReference type="InterPro" id="IPR055335">
    <property type="entry name" value="Ucp6/RUP1"/>
</dbReference>
<sequence length="737" mass="82927">MASNTRSLREQEELDDPNIQRAITESMRSTLPAQENGVTGTGTHFGRANREYYEPSSWAMTTFSSSREIIDHPPPTKRRRLDDEPAFLRGSKETDYLAPLLTIYHSIPLAREALMLRNFKVHTYGHDVSWWSGTTDENTKALSASNDLQIDRDECNLLAEVQCLMAFLDSTNRAYGSVDALADLQAVRGSRGSANFVRFLSAWESAALRQAPNGQLAQVFGSIATKEIGPNVGDTEAKPLLCVEAPINRVPGETLVDLLDRTVWDDDTVNIDDVWIDQVAEVFTIRVYDPNDGKNGGLELTLDPIWYPDRYLLECKDTTQEMRKQMQLLLREIAHCTNIQRRCEILKLPDNRILMIREVLDAAAKASVEAVGKKSPPNRLIDGQHSHSHDALDQVNADGVGLELHRLLGRIDQKRQLLEERKSELRARMREIALQLTKPTADSPDVPQHKYTLQGLSTKPNITYLRRLNTDLLLDEDDNSSDGPEWQWWRLAWIQDEIQSQRNQQSAAPVMGPITQAQAEASKKNLGFTAGLSFDHLLRSNEPELDVPKPYVVQKVTEEEVLHAVKKEHSSVVLVYASEDAVSFEGSELTIALRHFVDRDNRTFAEELQFEEGPVQGMSVDRDNEVEFEDVPLIDPNGSSSSTRGLTPMSTSSPGRDEDGQASPKRLRGENLVTLSEPLPSYEESTGKLEMQEKKGNKIGFHAEQMLQKYAEDVEQDDDKEKDEKSSFMHVENGPTN</sequence>
<gene>
    <name evidence="3" type="ORF">A1O9_03065</name>
</gene>
<dbReference type="STRING" id="1182545.A0A072PQ77"/>
<proteinExistence type="predicted"/>
<feature type="compositionally biased region" description="Polar residues" evidence="2">
    <location>
        <begin position="27"/>
        <end position="42"/>
    </location>
</feature>
<dbReference type="OrthoDB" id="4489171at2759"/>
<dbReference type="VEuPathDB" id="FungiDB:A1O9_03065"/>
<dbReference type="GO" id="GO:0005829">
    <property type="term" value="C:cytosol"/>
    <property type="evidence" value="ECO:0007669"/>
    <property type="project" value="TreeGrafter"/>
</dbReference>